<sequence>MENRYVIIMAAGKGTRMKSKLYKVLHPVCGKAMVDHVLTQVEKLQPAQIITIVGHGAEMVQERLGGRSQYALQAEQLGTGHAVMQAKEALEGKKGTTLVISGDTPLLTSATLQQLFDYHEQNQAAVTVLTAHADNPTGYGRIIRNEAGDVQKIVEQKDANSQEAAVQEINTGTYCFDNELLFEALSQITTDNAQGEYYLTDALEILKNAGNKVAAYQTDDFEESLGVNDRVALETANQIMRKRINRQHMINGVTFVDAANTYIEADVTIGSDTVIEAGVILKGQTKIGQDCYITAHSEIVDSVIEDGVTIKHSVVEESIVRTGADVGPFAHLRPKADIGVNAHVGNFVEVKKATIGKDTKVGHLTYVGDATLGENINVGCGTIFANYDGKNKHHSTIGDNSFIGSGTIIVSPVNMEKNSATAAGSTITQDISEHTMAIARARQVNKENLAKKLPYFE</sequence>
<dbReference type="GO" id="GO:0008360">
    <property type="term" value="P:regulation of cell shape"/>
    <property type="evidence" value="ECO:0007669"/>
    <property type="project" value="UniProtKB-KW"/>
</dbReference>
<comment type="similarity">
    <text evidence="4 20">In the C-terminal section; belongs to the transferase hexapeptide repeat family.</text>
</comment>
<dbReference type="GO" id="GO:0019134">
    <property type="term" value="F:glucosamine-1-phosphate N-acetyltransferase activity"/>
    <property type="evidence" value="ECO:0007669"/>
    <property type="project" value="UniProtKB-UniRule"/>
</dbReference>
<evidence type="ECO:0000256" key="13">
    <source>
        <dbReference type="ARBA" id="ARBA00022984"/>
    </source>
</evidence>
<evidence type="ECO:0000256" key="14">
    <source>
        <dbReference type="ARBA" id="ARBA00023268"/>
    </source>
</evidence>
<evidence type="ECO:0000256" key="15">
    <source>
        <dbReference type="ARBA" id="ARBA00023315"/>
    </source>
</evidence>
<dbReference type="PANTHER" id="PTHR43584:SF3">
    <property type="entry name" value="BIFUNCTIONAL PROTEIN GLMU"/>
    <property type="match status" value="1"/>
</dbReference>
<reference evidence="24" key="1">
    <citation type="submission" date="2017-04" db="EMBL/GenBank/DDBJ databases">
        <title>Function of individual gut microbiota members based on whole genome sequencing of pure cultures obtained from chicken caecum.</title>
        <authorList>
            <person name="Medvecky M."/>
            <person name="Cejkova D."/>
            <person name="Polansky O."/>
            <person name="Karasova D."/>
            <person name="Kubasova T."/>
            <person name="Cizek A."/>
            <person name="Rychlik I."/>
        </authorList>
    </citation>
    <scope>NUCLEOTIDE SEQUENCE [LARGE SCALE GENOMIC DNA]</scope>
    <source>
        <strain evidence="24">An144</strain>
    </source>
</reference>
<evidence type="ECO:0000256" key="18">
    <source>
        <dbReference type="ARBA" id="ARBA00048493"/>
    </source>
</evidence>
<feature type="region of interest" description="Pyrophosphorylase" evidence="20">
    <location>
        <begin position="1"/>
        <end position="230"/>
    </location>
</feature>
<dbReference type="Pfam" id="PF14602">
    <property type="entry name" value="Hexapep_2"/>
    <property type="match status" value="1"/>
</dbReference>
<feature type="binding site" evidence="20">
    <location>
        <position position="423"/>
    </location>
    <ligand>
        <name>acetyl-CoA</name>
        <dbReference type="ChEBI" id="CHEBI:57288"/>
    </ligand>
</feature>
<dbReference type="AlphaFoldDB" id="A0A0H2QF58"/>
<dbReference type="UniPathway" id="UPA00973"/>
<evidence type="ECO:0000256" key="17">
    <source>
        <dbReference type="ARBA" id="ARBA00048247"/>
    </source>
</evidence>
<dbReference type="GO" id="GO:0005737">
    <property type="term" value="C:cytoplasm"/>
    <property type="evidence" value="ECO:0007669"/>
    <property type="project" value="UniProtKB-SubCell"/>
</dbReference>
<evidence type="ECO:0000256" key="11">
    <source>
        <dbReference type="ARBA" id="ARBA00022842"/>
    </source>
</evidence>
<evidence type="ECO:0000256" key="16">
    <source>
        <dbReference type="ARBA" id="ARBA00023316"/>
    </source>
</evidence>
<dbReference type="Gene3D" id="2.160.10.10">
    <property type="entry name" value="Hexapeptide repeat proteins"/>
    <property type="match status" value="1"/>
</dbReference>
<evidence type="ECO:0000259" key="21">
    <source>
        <dbReference type="Pfam" id="PF00483"/>
    </source>
</evidence>
<feature type="binding site" evidence="20">
    <location>
        <position position="73"/>
    </location>
    <ligand>
        <name>UDP-N-acetyl-alpha-D-glucosamine</name>
        <dbReference type="ChEBI" id="CHEBI:57705"/>
    </ligand>
</feature>
<evidence type="ECO:0000313" key="24">
    <source>
        <dbReference type="Proteomes" id="UP000196074"/>
    </source>
</evidence>
<dbReference type="GO" id="GO:0006048">
    <property type="term" value="P:UDP-N-acetylglucosamine biosynthetic process"/>
    <property type="evidence" value="ECO:0007669"/>
    <property type="project" value="UniProtKB-UniPathway"/>
</dbReference>
<feature type="region of interest" description="N-acetyltransferase" evidence="20">
    <location>
        <begin position="252"/>
        <end position="457"/>
    </location>
</feature>
<dbReference type="InterPro" id="IPR038009">
    <property type="entry name" value="GlmU_C_LbH"/>
</dbReference>
<dbReference type="CDD" id="cd02540">
    <property type="entry name" value="GT2_GlmU_N_bac"/>
    <property type="match status" value="1"/>
</dbReference>
<comment type="pathway">
    <text evidence="20">Bacterial outer membrane biogenesis; LPS lipid A biosynthesis.</text>
</comment>
<evidence type="ECO:0000313" key="22">
    <source>
        <dbReference type="EMBL" id="OUQ10282.1"/>
    </source>
</evidence>
<dbReference type="SUPFAM" id="SSF51161">
    <property type="entry name" value="Trimeric LpxA-like enzymes"/>
    <property type="match status" value="1"/>
</dbReference>
<comment type="pathway">
    <text evidence="3 20">Nucleotide-sugar biosynthesis; UDP-N-acetyl-alpha-D-glucosamine biosynthesis; UDP-N-acetyl-alpha-D-glucosamine from N-acetyl-alpha-D-glucosamine 1-phosphate: step 1/1.</text>
</comment>
<keyword evidence="9 20" id="KW-0479">Metal-binding</keyword>
<feature type="binding site" evidence="20">
    <location>
        <position position="351"/>
    </location>
    <ligand>
        <name>UDP-N-acetyl-alpha-D-glucosamine</name>
        <dbReference type="ChEBI" id="CHEBI:57705"/>
    </ligand>
</feature>
<dbReference type="EMBL" id="NFLC01000011">
    <property type="protein sequence ID" value="OUQ10282.1"/>
    <property type="molecule type" value="Genomic_DNA"/>
</dbReference>
<comment type="subunit">
    <text evidence="20">Homotrimer.</text>
</comment>
<accession>A0A0H2QF58</accession>
<comment type="similarity">
    <text evidence="5 20">In the N-terminal section; belongs to the N-acetylglucosamine-1-phosphate uridyltransferase family.</text>
</comment>
<keyword evidence="16 20" id="KW-0961">Cell wall biogenesis/degradation</keyword>
<keyword evidence="14 20" id="KW-0511">Multifunctional enzyme</keyword>
<dbReference type="InterPro" id="IPR005882">
    <property type="entry name" value="Bifunctional_GlmU"/>
</dbReference>
<feature type="binding site" evidence="20">
    <location>
        <position position="228"/>
    </location>
    <ligand>
        <name>UDP-N-acetyl-alpha-D-glucosamine</name>
        <dbReference type="ChEBI" id="CHEBI:57705"/>
    </ligand>
</feature>
<evidence type="ECO:0000256" key="8">
    <source>
        <dbReference type="ARBA" id="ARBA00022695"/>
    </source>
</evidence>
<comment type="pathway">
    <text evidence="2 20">Nucleotide-sugar biosynthesis; UDP-N-acetyl-alpha-D-glucosamine biosynthesis; N-acetyl-alpha-D-glucosamine 1-phosphate from alpha-D-glucosamine 6-phosphate (route II): step 2/2.</text>
</comment>
<dbReference type="GO" id="GO:0000287">
    <property type="term" value="F:magnesium ion binding"/>
    <property type="evidence" value="ECO:0007669"/>
    <property type="project" value="UniProtKB-UniRule"/>
</dbReference>
<dbReference type="GO" id="GO:0016020">
    <property type="term" value="C:membrane"/>
    <property type="evidence" value="ECO:0007669"/>
    <property type="project" value="GOC"/>
</dbReference>
<organism evidence="23 25">
    <name type="scientific">Enterococcus cecorum</name>
    <dbReference type="NCBI Taxonomy" id="44008"/>
    <lineage>
        <taxon>Bacteria</taxon>
        <taxon>Bacillati</taxon>
        <taxon>Bacillota</taxon>
        <taxon>Bacilli</taxon>
        <taxon>Lactobacillales</taxon>
        <taxon>Enterococcaceae</taxon>
        <taxon>Enterococcus</taxon>
    </lineage>
</organism>
<keyword evidence="8 20" id="KW-0548">Nucleotidyltransferase</keyword>
<keyword evidence="13 20" id="KW-0573">Peptidoglycan synthesis</keyword>
<feature type="region of interest" description="Linker" evidence="20">
    <location>
        <begin position="231"/>
        <end position="251"/>
    </location>
</feature>
<keyword evidence="11 20" id="KW-0460">Magnesium</keyword>
<proteinExistence type="inferred from homology"/>
<feature type="binding site" evidence="20">
    <location>
        <begin position="101"/>
        <end position="103"/>
    </location>
    <ligand>
        <name>UDP-N-acetyl-alpha-D-glucosamine</name>
        <dbReference type="ChEBI" id="CHEBI:57705"/>
    </ligand>
</feature>
<evidence type="ECO:0000256" key="19">
    <source>
        <dbReference type="ARBA" id="ARBA00049628"/>
    </source>
</evidence>
<keyword evidence="15 20" id="KW-0012">Acyltransferase</keyword>
<comment type="caution">
    <text evidence="20">Lacks conserved residue(s) required for the propagation of feature annotation.</text>
</comment>
<dbReference type="Proteomes" id="UP000196503">
    <property type="component" value="Unassembled WGS sequence"/>
</dbReference>
<reference evidence="22" key="3">
    <citation type="journal article" date="2018" name="BMC Genomics">
        <title>Whole genome sequencing and function prediction of 133 gut anaerobes isolated from chicken caecum in pure cultures.</title>
        <authorList>
            <person name="Medvecky M."/>
            <person name="Cejkova D."/>
            <person name="Polansky O."/>
            <person name="Karasova D."/>
            <person name="Kubasova T."/>
            <person name="Cizek A."/>
            <person name="Rychlik I."/>
        </authorList>
    </citation>
    <scope>NUCLEOTIDE SEQUENCE</scope>
    <source>
        <strain evidence="22">An144</strain>
    </source>
</reference>
<evidence type="ECO:0000256" key="20">
    <source>
        <dbReference type="HAMAP-Rule" id="MF_01631"/>
    </source>
</evidence>
<evidence type="ECO:0000256" key="3">
    <source>
        <dbReference type="ARBA" id="ARBA00005208"/>
    </source>
</evidence>
<evidence type="ECO:0000256" key="7">
    <source>
        <dbReference type="ARBA" id="ARBA00022679"/>
    </source>
</evidence>
<feature type="binding site" evidence="20">
    <location>
        <position position="103"/>
    </location>
    <ligand>
        <name>Mg(2+)</name>
        <dbReference type="ChEBI" id="CHEBI:18420"/>
    </ligand>
</feature>
<dbReference type="PANTHER" id="PTHR43584">
    <property type="entry name" value="NUCLEOTIDYL TRANSFERASE"/>
    <property type="match status" value="1"/>
</dbReference>
<evidence type="ECO:0000256" key="10">
    <source>
        <dbReference type="ARBA" id="ARBA00022737"/>
    </source>
</evidence>
<dbReference type="RefSeq" id="WP_016250673.1">
    <property type="nucleotide sequence ID" value="NZ_AP035890.1"/>
</dbReference>
<dbReference type="EC" id="2.7.7.23" evidence="20"/>
<evidence type="ECO:0000256" key="6">
    <source>
        <dbReference type="ARBA" id="ARBA00022490"/>
    </source>
</evidence>
<feature type="binding site" evidence="20">
    <location>
        <begin position="78"/>
        <end position="79"/>
    </location>
    <ligand>
        <name>UDP-N-acetyl-alpha-D-glucosamine</name>
        <dbReference type="ChEBI" id="CHEBI:57705"/>
    </ligand>
</feature>
<gene>
    <name evidence="20" type="primary">glmU</name>
    <name evidence="23" type="ORF">A5869_001606</name>
    <name evidence="22" type="ORF">B5E88_06980</name>
</gene>
<feature type="active site" description="Proton acceptor" evidence="20">
    <location>
        <position position="363"/>
    </location>
</feature>
<protein>
    <recommendedName>
        <fullName evidence="20">Bifunctional protein GlmU</fullName>
    </recommendedName>
    <domain>
        <recommendedName>
            <fullName evidence="20">UDP-N-acetylglucosamine pyrophosphorylase</fullName>
            <ecNumber evidence="20">2.7.7.23</ecNumber>
        </recommendedName>
        <alternativeName>
            <fullName evidence="20">N-acetylglucosamine-1-phosphate uridyltransferase</fullName>
        </alternativeName>
    </domain>
    <domain>
        <recommendedName>
            <fullName evidence="20">Glucosamine-1-phosphate N-acetyltransferase</fullName>
            <ecNumber evidence="20">2.3.1.157</ecNumber>
        </recommendedName>
    </domain>
</protein>
<feature type="domain" description="Nucleotidyl transferase" evidence="21">
    <location>
        <begin position="6"/>
        <end position="220"/>
    </location>
</feature>
<comment type="subcellular location">
    <subcellularLocation>
        <location evidence="1 20">Cytoplasm</location>
    </subcellularLocation>
</comment>
<evidence type="ECO:0000256" key="12">
    <source>
        <dbReference type="ARBA" id="ARBA00022960"/>
    </source>
</evidence>
<evidence type="ECO:0000313" key="25">
    <source>
        <dbReference type="Proteomes" id="UP000196503"/>
    </source>
</evidence>
<feature type="binding site" evidence="20">
    <location>
        <position position="440"/>
    </location>
    <ligand>
        <name>acetyl-CoA</name>
        <dbReference type="ChEBI" id="CHEBI:57288"/>
    </ligand>
</feature>
<dbReference type="HAMAP" id="MF_01631">
    <property type="entry name" value="GlmU"/>
    <property type="match status" value="1"/>
</dbReference>
<evidence type="ECO:0000256" key="9">
    <source>
        <dbReference type="ARBA" id="ARBA00022723"/>
    </source>
</evidence>
<keyword evidence="6 20" id="KW-0963">Cytoplasm</keyword>
<dbReference type="GO" id="GO:0009252">
    <property type="term" value="P:peptidoglycan biosynthetic process"/>
    <property type="evidence" value="ECO:0007669"/>
    <property type="project" value="UniProtKB-UniRule"/>
</dbReference>
<feature type="binding site" evidence="20">
    <location>
        <position position="170"/>
    </location>
    <ligand>
        <name>UDP-N-acetyl-alpha-D-glucosamine</name>
        <dbReference type="ChEBI" id="CHEBI:57705"/>
    </ligand>
</feature>
<feature type="binding site" evidence="20">
    <location>
        <begin position="386"/>
        <end position="387"/>
    </location>
    <ligand>
        <name>acetyl-CoA</name>
        <dbReference type="ChEBI" id="CHEBI:57288"/>
    </ligand>
</feature>
<dbReference type="InterPro" id="IPR029044">
    <property type="entry name" value="Nucleotide-diphossugar_trans"/>
</dbReference>
<dbReference type="GO" id="GO:0003977">
    <property type="term" value="F:UDP-N-acetylglucosamine diphosphorylase activity"/>
    <property type="evidence" value="ECO:0007669"/>
    <property type="project" value="UniProtKB-UniRule"/>
</dbReference>
<dbReference type="Pfam" id="PF00483">
    <property type="entry name" value="NTP_transferase"/>
    <property type="match status" value="1"/>
</dbReference>
<dbReference type="Gene3D" id="3.90.550.10">
    <property type="entry name" value="Spore Coat Polysaccharide Biosynthesis Protein SpsA, Chain A"/>
    <property type="match status" value="1"/>
</dbReference>
<dbReference type="GO" id="GO:0009245">
    <property type="term" value="P:lipid A biosynthetic process"/>
    <property type="evidence" value="ECO:0007669"/>
    <property type="project" value="UniProtKB-UniRule"/>
</dbReference>
<dbReference type="GeneID" id="60872702"/>
<dbReference type="InterPro" id="IPR001451">
    <property type="entry name" value="Hexapep"/>
</dbReference>
<dbReference type="SUPFAM" id="SSF53448">
    <property type="entry name" value="Nucleotide-diphospho-sugar transferases"/>
    <property type="match status" value="1"/>
</dbReference>
<comment type="catalytic activity">
    <reaction evidence="18 20">
        <text>N-acetyl-alpha-D-glucosamine 1-phosphate + UTP + H(+) = UDP-N-acetyl-alpha-D-glucosamine + diphosphate</text>
        <dbReference type="Rhea" id="RHEA:13509"/>
        <dbReference type="ChEBI" id="CHEBI:15378"/>
        <dbReference type="ChEBI" id="CHEBI:33019"/>
        <dbReference type="ChEBI" id="CHEBI:46398"/>
        <dbReference type="ChEBI" id="CHEBI:57705"/>
        <dbReference type="ChEBI" id="CHEBI:57776"/>
        <dbReference type="EC" id="2.7.7.23"/>
    </reaction>
</comment>
<feature type="binding site" evidence="20">
    <location>
        <position position="333"/>
    </location>
    <ligand>
        <name>UDP-N-acetyl-alpha-D-glucosamine</name>
        <dbReference type="ChEBI" id="CHEBI:57705"/>
    </ligand>
</feature>
<feature type="binding site" evidence="20">
    <location>
        <position position="140"/>
    </location>
    <ligand>
        <name>UDP-N-acetyl-alpha-D-glucosamine</name>
        <dbReference type="ChEBI" id="CHEBI:57705"/>
    </ligand>
</feature>
<dbReference type="EC" id="2.3.1.157" evidence="20"/>
<dbReference type="EMBL" id="NIBL01000002">
    <property type="protein sequence ID" value="OUZ18124.1"/>
    <property type="molecule type" value="Genomic_DNA"/>
</dbReference>
<dbReference type="InterPro" id="IPR050065">
    <property type="entry name" value="GlmU-like"/>
</dbReference>
<feature type="binding site" evidence="20">
    <location>
        <position position="405"/>
    </location>
    <ligand>
        <name>acetyl-CoA</name>
        <dbReference type="ChEBI" id="CHEBI:57288"/>
    </ligand>
</feature>
<keyword evidence="10 20" id="KW-0677">Repeat</keyword>
<dbReference type="NCBIfam" id="TIGR01173">
    <property type="entry name" value="glmU"/>
    <property type="match status" value="1"/>
</dbReference>
<comment type="function">
    <text evidence="19 20">Catalyzes the last two sequential reactions in the de novo biosynthetic pathway for UDP-N-acetylglucosamine (UDP-GlcNAc). The C-terminal domain catalyzes the transfer of acetyl group from acetyl coenzyme A to glucosamine-1-phosphate (GlcN-1-P) to produce N-acetylglucosamine-1-phosphate (GlcNAc-1-P), which is converted into UDP-GlcNAc by the transfer of uridine 5-monophosphate (from uridine 5-triphosphate), a reaction catalyzed by the N-terminal domain.</text>
</comment>
<comment type="catalytic activity">
    <reaction evidence="17 20">
        <text>alpha-D-glucosamine 1-phosphate + acetyl-CoA = N-acetyl-alpha-D-glucosamine 1-phosphate + CoA + H(+)</text>
        <dbReference type="Rhea" id="RHEA:13725"/>
        <dbReference type="ChEBI" id="CHEBI:15378"/>
        <dbReference type="ChEBI" id="CHEBI:57287"/>
        <dbReference type="ChEBI" id="CHEBI:57288"/>
        <dbReference type="ChEBI" id="CHEBI:57776"/>
        <dbReference type="ChEBI" id="CHEBI:58516"/>
        <dbReference type="EC" id="2.3.1.157"/>
    </reaction>
</comment>
<comment type="cofactor">
    <cofactor evidence="20">
        <name>Mg(2+)</name>
        <dbReference type="ChEBI" id="CHEBI:18420"/>
    </cofactor>
    <text evidence="20">Binds 1 Mg(2+) ion per subunit.</text>
</comment>
<dbReference type="CDD" id="cd03353">
    <property type="entry name" value="LbH_GlmU_C"/>
    <property type="match status" value="1"/>
</dbReference>
<dbReference type="NCBIfam" id="NF010934">
    <property type="entry name" value="PRK14354.1"/>
    <property type="match status" value="1"/>
</dbReference>
<comment type="caution">
    <text evidence="23">The sequence shown here is derived from an EMBL/GenBank/DDBJ whole genome shotgun (WGS) entry which is preliminary data.</text>
</comment>
<reference evidence="23 25" key="2">
    <citation type="submission" date="2017-05" db="EMBL/GenBank/DDBJ databases">
        <title>The Genome Sequence of Enterococcus faecium 2D5_DIV0622.</title>
        <authorList>
            <consortium name="The Broad Institute Genomics Platform"/>
            <consortium name="The Broad Institute Genomic Center for Infectious Diseases"/>
            <person name="Earl A."/>
            <person name="Manson A."/>
            <person name="Schwartman J."/>
            <person name="Gilmore M."/>
            <person name="Abouelleil A."/>
            <person name="Cao P."/>
            <person name="Chapman S."/>
            <person name="Cusick C."/>
            <person name="Shea T."/>
            <person name="Young S."/>
            <person name="Neafsey D."/>
            <person name="Nusbaum C."/>
            <person name="Birren B."/>
        </authorList>
    </citation>
    <scope>NUCLEOTIDE SEQUENCE [LARGE SCALE GENOMIC DNA]</scope>
    <source>
        <strain evidence="23 25">2D5_DIV0622</strain>
    </source>
</reference>
<dbReference type="UniPathway" id="UPA00113">
    <property type="reaction ID" value="UER00532"/>
</dbReference>
<dbReference type="GO" id="GO:0071555">
    <property type="term" value="P:cell wall organization"/>
    <property type="evidence" value="ECO:0007669"/>
    <property type="project" value="UniProtKB-KW"/>
</dbReference>
<evidence type="ECO:0000256" key="1">
    <source>
        <dbReference type="ARBA" id="ARBA00004496"/>
    </source>
</evidence>
<keyword evidence="7 20" id="KW-0808">Transferase</keyword>
<name>A0A0H2QF58_9ENTE</name>
<feature type="binding site" evidence="20">
    <location>
        <position position="23"/>
    </location>
    <ligand>
        <name>UDP-N-acetyl-alpha-D-glucosamine</name>
        <dbReference type="ChEBI" id="CHEBI:57705"/>
    </ligand>
</feature>
<feature type="binding site" evidence="20">
    <location>
        <position position="155"/>
    </location>
    <ligand>
        <name>UDP-N-acetyl-alpha-D-glucosamine</name>
        <dbReference type="ChEBI" id="CHEBI:57705"/>
    </ligand>
</feature>
<dbReference type="GO" id="GO:0000902">
    <property type="term" value="P:cell morphogenesis"/>
    <property type="evidence" value="ECO:0007669"/>
    <property type="project" value="UniProtKB-UniRule"/>
</dbReference>
<evidence type="ECO:0000256" key="5">
    <source>
        <dbReference type="ARBA" id="ARBA00007947"/>
    </source>
</evidence>
<evidence type="ECO:0000256" key="4">
    <source>
        <dbReference type="ARBA" id="ARBA00007707"/>
    </source>
</evidence>
<dbReference type="InterPro" id="IPR011004">
    <property type="entry name" value="Trimer_LpxA-like_sf"/>
</dbReference>
<evidence type="ECO:0000313" key="23">
    <source>
        <dbReference type="EMBL" id="OUZ18124.1"/>
    </source>
</evidence>
<feature type="binding site" evidence="20">
    <location>
        <position position="377"/>
    </location>
    <ligand>
        <name>UDP-N-acetyl-alpha-D-glucosamine</name>
        <dbReference type="ChEBI" id="CHEBI:57705"/>
    </ligand>
</feature>
<dbReference type="InterPro" id="IPR005835">
    <property type="entry name" value="NTP_transferase_dom"/>
</dbReference>
<feature type="binding site" evidence="20">
    <location>
        <position position="228"/>
    </location>
    <ligand>
        <name>Mg(2+)</name>
        <dbReference type="ChEBI" id="CHEBI:18420"/>
    </ligand>
</feature>
<dbReference type="Proteomes" id="UP000196074">
    <property type="component" value="Unassembled WGS sequence"/>
</dbReference>
<feature type="binding site" evidence="20">
    <location>
        <position position="366"/>
    </location>
    <ligand>
        <name>UDP-N-acetyl-alpha-D-glucosamine</name>
        <dbReference type="ChEBI" id="CHEBI:57705"/>
    </ligand>
</feature>
<keyword evidence="12 20" id="KW-0133">Cell shape</keyword>
<evidence type="ECO:0000256" key="2">
    <source>
        <dbReference type="ARBA" id="ARBA00005166"/>
    </source>
</evidence>